<dbReference type="Proteomes" id="UP001206312">
    <property type="component" value="Unassembled WGS sequence"/>
</dbReference>
<dbReference type="PANTHER" id="PTHR12147">
    <property type="entry name" value="METALLOPEPTIDASE M28 FAMILY MEMBER"/>
    <property type="match status" value="1"/>
</dbReference>
<dbReference type="InterPro" id="IPR045175">
    <property type="entry name" value="M28_fam"/>
</dbReference>
<name>A0ABT1AVY5_9FLAO</name>
<reference evidence="2 3" key="1">
    <citation type="submission" date="2022-06" db="EMBL/GenBank/DDBJ databases">
        <authorList>
            <person name="Xuan X."/>
        </authorList>
    </citation>
    <scope>NUCLEOTIDE SEQUENCE [LARGE SCALE GENOMIC DNA]</scope>
    <source>
        <strain evidence="2 3">2V75</strain>
    </source>
</reference>
<organism evidence="2 3">
    <name type="scientific">Robiginitalea marina</name>
    <dbReference type="NCBI Taxonomy" id="2954105"/>
    <lineage>
        <taxon>Bacteria</taxon>
        <taxon>Pseudomonadati</taxon>
        <taxon>Bacteroidota</taxon>
        <taxon>Flavobacteriia</taxon>
        <taxon>Flavobacteriales</taxon>
        <taxon>Flavobacteriaceae</taxon>
        <taxon>Robiginitalea</taxon>
    </lineage>
</organism>
<evidence type="ECO:0000313" key="3">
    <source>
        <dbReference type="Proteomes" id="UP001206312"/>
    </source>
</evidence>
<dbReference type="SUPFAM" id="SSF50156">
    <property type="entry name" value="PDZ domain-like"/>
    <property type="match status" value="1"/>
</dbReference>
<feature type="domain" description="PDZ" evidence="1">
    <location>
        <begin position="310"/>
        <end position="401"/>
    </location>
</feature>
<dbReference type="InterPro" id="IPR036034">
    <property type="entry name" value="PDZ_sf"/>
</dbReference>
<proteinExistence type="predicted"/>
<dbReference type="InterPro" id="IPR001478">
    <property type="entry name" value="PDZ"/>
</dbReference>
<dbReference type="Gene3D" id="3.40.630.10">
    <property type="entry name" value="Zn peptidases"/>
    <property type="match status" value="1"/>
</dbReference>
<sequence length="409" mass="44721">MKYKLFFAGILFWALSCGEKPIPEVTMQDDVRILASDSLMGRETGTEGADLAAAYLEGRMQDLKLKPFDADGDYLQVFSFRPRKDPHSQVEFGSASDSSLTGKNLLGYIDNGGSRTVILGAHYDHLGLGGDGSLHAGDPAIHNGADDNASGVAVLLQLAKRIQEWPEARDNYLIMLFSGEEMGLLGSNYFAKNPTLDLEAVPYMINLDMVGRLNGEKTLSISGTGTTPIWPQLLNSLNPGFNLVLRESGVGPSDHTSFYLQDIPVLHFFTGQHEDYHKPSDDAERLNYEGMEQIATYLFELVRAMEDQKEVAFRKTKNESEETPRFTVAMGVMPDYLFSGKGMRIDGVTEGRPAAAAGLQKGDVVVQLGDSTIVDMMSYMRALSAFKAGDSTTVVVAREGDTISTGIRF</sequence>
<dbReference type="PANTHER" id="PTHR12147:SF26">
    <property type="entry name" value="PEPTIDASE M28 DOMAIN-CONTAINING PROTEIN"/>
    <property type="match status" value="1"/>
</dbReference>
<comment type="caution">
    <text evidence="2">The sequence shown here is derived from an EMBL/GenBank/DDBJ whole genome shotgun (WGS) entry which is preliminary data.</text>
</comment>
<dbReference type="RefSeq" id="WP_252740554.1">
    <property type="nucleotide sequence ID" value="NZ_JAMXIB010000003.1"/>
</dbReference>
<dbReference type="SUPFAM" id="SSF53187">
    <property type="entry name" value="Zn-dependent exopeptidases"/>
    <property type="match status" value="1"/>
</dbReference>
<dbReference type="Gene3D" id="2.30.42.10">
    <property type="match status" value="1"/>
</dbReference>
<dbReference type="PROSITE" id="PS50106">
    <property type="entry name" value="PDZ"/>
    <property type="match status" value="1"/>
</dbReference>
<dbReference type="Pfam" id="PF04389">
    <property type="entry name" value="Peptidase_M28"/>
    <property type="match status" value="1"/>
</dbReference>
<dbReference type="EMBL" id="JAMXIB010000003">
    <property type="protein sequence ID" value="MCO5724172.1"/>
    <property type="molecule type" value="Genomic_DNA"/>
</dbReference>
<accession>A0ABT1AVY5</accession>
<keyword evidence="3" id="KW-1185">Reference proteome</keyword>
<gene>
    <name evidence="2" type="ORF">NG653_04855</name>
</gene>
<protein>
    <submittedName>
        <fullName evidence="2">M28 family peptidase</fullName>
    </submittedName>
</protein>
<dbReference type="SMART" id="SM00228">
    <property type="entry name" value="PDZ"/>
    <property type="match status" value="1"/>
</dbReference>
<dbReference type="InterPro" id="IPR007484">
    <property type="entry name" value="Peptidase_M28"/>
</dbReference>
<evidence type="ECO:0000259" key="1">
    <source>
        <dbReference type="PROSITE" id="PS50106"/>
    </source>
</evidence>
<dbReference type="Pfam" id="PF13180">
    <property type="entry name" value="PDZ_2"/>
    <property type="match status" value="1"/>
</dbReference>
<evidence type="ECO:0000313" key="2">
    <source>
        <dbReference type="EMBL" id="MCO5724172.1"/>
    </source>
</evidence>
<dbReference type="PROSITE" id="PS51257">
    <property type="entry name" value="PROKAR_LIPOPROTEIN"/>
    <property type="match status" value="1"/>
</dbReference>